<name>F4RSD4_MELLP</name>
<dbReference type="RefSeq" id="XP_007412151.1">
    <property type="nucleotide sequence ID" value="XM_007412089.1"/>
</dbReference>
<evidence type="ECO:0000313" key="3">
    <source>
        <dbReference type="EMBL" id="EGG04712.1"/>
    </source>
</evidence>
<feature type="compositionally biased region" description="Pro residues" evidence="1">
    <location>
        <begin position="246"/>
        <end position="257"/>
    </location>
</feature>
<evidence type="ECO:0000256" key="1">
    <source>
        <dbReference type="SAM" id="MobiDB-lite"/>
    </source>
</evidence>
<dbReference type="HOGENOM" id="CLU_401184_0_0_1"/>
<dbReference type="Proteomes" id="UP000001072">
    <property type="component" value="Unassembled WGS sequence"/>
</dbReference>
<feature type="compositionally biased region" description="Basic and acidic residues" evidence="1">
    <location>
        <begin position="160"/>
        <end position="169"/>
    </location>
</feature>
<dbReference type="InParanoid" id="F4RSD4"/>
<feature type="compositionally biased region" description="Basic residues" evidence="1">
    <location>
        <begin position="195"/>
        <end position="204"/>
    </location>
</feature>
<organism evidence="4">
    <name type="scientific">Melampsora larici-populina (strain 98AG31 / pathotype 3-4-7)</name>
    <name type="common">Poplar leaf rust fungus</name>
    <dbReference type="NCBI Taxonomy" id="747676"/>
    <lineage>
        <taxon>Eukaryota</taxon>
        <taxon>Fungi</taxon>
        <taxon>Dikarya</taxon>
        <taxon>Basidiomycota</taxon>
        <taxon>Pucciniomycotina</taxon>
        <taxon>Pucciniomycetes</taxon>
        <taxon>Pucciniales</taxon>
        <taxon>Melampsoraceae</taxon>
        <taxon>Melampsora</taxon>
    </lineage>
</organism>
<protein>
    <submittedName>
        <fullName evidence="3">Uncharacterized protein</fullName>
    </submittedName>
</protein>
<dbReference type="KEGG" id="mlr:MELLADRAFT_108223"/>
<reference evidence="4" key="1">
    <citation type="journal article" date="2011" name="Proc. Natl. Acad. Sci. U.S.A.">
        <title>Obligate biotrophy features unraveled by the genomic analysis of rust fungi.</title>
        <authorList>
            <person name="Duplessis S."/>
            <person name="Cuomo C.A."/>
            <person name="Lin Y.-C."/>
            <person name="Aerts A."/>
            <person name="Tisserant E."/>
            <person name="Veneault-Fourrey C."/>
            <person name="Joly D.L."/>
            <person name="Hacquard S."/>
            <person name="Amselem J."/>
            <person name="Cantarel B.L."/>
            <person name="Chiu R."/>
            <person name="Coutinho P.M."/>
            <person name="Feau N."/>
            <person name="Field M."/>
            <person name="Frey P."/>
            <person name="Gelhaye E."/>
            <person name="Goldberg J."/>
            <person name="Grabherr M.G."/>
            <person name="Kodira C.D."/>
            <person name="Kohler A."/>
            <person name="Kuees U."/>
            <person name="Lindquist E.A."/>
            <person name="Lucas S.M."/>
            <person name="Mago R."/>
            <person name="Mauceli E."/>
            <person name="Morin E."/>
            <person name="Murat C."/>
            <person name="Pangilinan J.L."/>
            <person name="Park R."/>
            <person name="Pearson M."/>
            <person name="Quesneville H."/>
            <person name="Rouhier N."/>
            <person name="Sakthikumar S."/>
            <person name="Salamov A.A."/>
            <person name="Schmutz J."/>
            <person name="Selles B."/>
            <person name="Shapiro H."/>
            <person name="Tanguay P."/>
            <person name="Tuskan G.A."/>
            <person name="Henrissat B."/>
            <person name="Van de Peer Y."/>
            <person name="Rouze P."/>
            <person name="Ellis J.G."/>
            <person name="Dodds P.N."/>
            <person name="Schein J.E."/>
            <person name="Zhong S."/>
            <person name="Hamelin R.C."/>
            <person name="Grigoriev I.V."/>
            <person name="Szabo L.J."/>
            <person name="Martin F."/>
        </authorList>
    </citation>
    <scope>NUCLEOTIDE SEQUENCE [LARGE SCALE GENOMIC DNA]</scope>
    <source>
        <strain evidence="4">98AG31 / pathotype 3-4-7</strain>
    </source>
</reference>
<dbReference type="VEuPathDB" id="FungiDB:MELLADRAFT_108223"/>
<dbReference type="AlphaFoldDB" id="F4RSD4"/>
<keyword evidence="2" id="KW-1133">Transmembrane helix</keyword>
<dbReference type="EMBL" id="GL883117">
    <property type="protein sequence ID" value="EGG04712.1"/>
    <property type="molecule type" value="Genomic_DNA"/>
</dbReference>
<sequence>MDGTARQDVINSFESHFHKIDDFLNFCERIGGSSKVSMWQFRDQVTKRFSPSDPHFIFHFSAIARIAIEADRRAGRRVFKVGGVPPPVGEILSHEPVVLDASYPVPHTDVPLYRPYKGLLDDLSDITNKLAEISSSRRVSQNAVASSSVPATSGIIASSSKDDRPDDVVKNPPPPSQRSRSPLASRIQPLGAGNARRRERKSRSRVPSLPLPKSPGPFRHSRGPSPQGPPNPRSLQQRVDRRGLPIPNPTAPWPMATPPRSASRNKGKGRRISSPPLPQERKVDSPHTPPFESDPDSSDSELGNPGIVSPPVSRASTSAPLFSKPIRELANTKASPTAISLQQLVVRYKKDIDNCVTLFNSSPNKPSSWPTSLTQDLSEYKVIDLNKLFGEMSSRPSNEVFVFSRKSRKMDVKGTVEPREVENLSDFIQVMEVLRHAYLAAFYSVRHPIKAYFDYISGLIKHSSKVPWEAVKAYDEEVRYEFAQRPSIAWGDYDVPELKISKAETFTTKKKVFSQIPEAPTNLNLKLPLTGIPVNHRIGSPQIGTPETLLIEILARKPRRRQNEIFRLILSKVLLALMIVTSLATIGTLTSVLSPPTHASNNMTFATSWDAMSIIEEAALTDEPNGRRFLRNMEVDSLVDGFSASVDFSLTARPLPSAPPLASDTYAARAIRRRPDIFKIVSPINV</sequence>
<keyword evidence="4" id="KW-1185">Reference proteome</keyword>
<accession>F4RSD4</accession>
<feature type="transmembrane region" description="Helical" evidence="2">
    <location>
        <begin position="565"/>
        <end position="593"/>
    </location>
</feature>
<evidence type="ECO:0000256" key="2">
    <source>
        <dbReference type="SAM" id="Phobius"/>
    </source>
</evidence>
<feature type="region of interest" description="Disordered" evidence="1">
    <location>
        <begin position="134"/>
        <end position="319"/>
    </location>
</feature>
<keyword evidence="2" id="KW-0812">Transmembrane</keyword>
<keyword evidence="2" id="KW-0472">Membrane</keyword>
<evidence type="ECO:0000313" key="4">
    <source>
        <dbReference type="Proteomes" id="UP000001072"/>
    </source>
</evidence>
<gene>
    <name evidence="3" type="ORF">MELLADRAFT_108223</name>
</gene>
<proteinExistence type="predicted"/>
<dbReference type="GeneID" id="18923418"/>
<feature type="compositionally biased region" description="Polar residues" evidence="1">
    <location>
        <begin position="134"/>
        <end position="159"/>
    </location>
</feature>
<feature type="compositionally biased region" description="Low complexity" evidence="1">
    <location>
        <begin position="177"/>
        <end position="186"/>
    </location>
</feature>